<comment type="similarity">
    <text evidence="1 4">Belongs to the antibiotic N-acetyltransferase family.</text>
</comment>
<keyword evidence="4" id="KW-0046">Antibiotic resistance</keyword>
<evidence type="ECO:0000256" key="1">
    <source>
        <dbReference type="ARBA" id="ARBA00006383"/>
    </source>
</evidence>
<accession>A0A841T990</accession>
<dbReference type="EMBL" id="JACJVN010000019">
    <property type="protein sequence ID" value="MBB6676585.1"/>
    <property type="molecule type" value="Genomic_DNA"/>
</dbReference>
<dbReference type="EC" id="2.3.1.-" evidence="4"/>
<keyword evidence="2 4" id="KW-0808">Transferase</keyword>
<dbReference type="AlphaFoldDB" id="A0A841T990"/>
<keyword evidence="6" id="KW-1185">Reference proteome</keyword>
<dbReference type="PANTHER" id="PTHR11104">
    <property type="entry name" value="AMINOGLYCOSIDE N3-ACETYLTRANSFERASE"/>
    <property type="match status" value="1"/>
</dbReference>
<sequence>MNEQRVILRSSRPVTVGSLIEDLRRLGVQAGDSLIVHSSLSKLGWVCGGPVAVVQALMETVTPEGNLVMPTHSGDYSEPSKWMMPPVPESWWDAIRETMPAFDPKTTPSRGMGAIPECFRTFEGVRRSSHPALSFAAWGKDAEWIVSGHSLEYGLGEQSPLARLYDLDGKVLLLGVAYDSNTSFHLAENRVPNPPHTWEGAPILENGKREWRKYREVAFDTDRFDELGEDFEAACEVTKGAVGVAESRLFRQRAAVDYAADWLAKHPPGREEY</sequence>
<dbReference type="GO" id="GO:0046353">
    <property type="term" value="F:aminoglycoside 3-N-acetyltransferase activity"/>
    <property type="evidence" value="ECO:0007669"/>
    <property type="project" value="UniProtKB-EC"/>
</dbReference>
<dbReference type="RefSeq" id="WP_185177875.1">
    <property type="nucleotide sequence ID" value="NZ_CBCSEP010000013.1"/>
</dbReference>
<comment type="caution">
    <text evidence="5">The sequence shown here is derived from an EMBL/GenBank/DDBJ whole genome shotgun (WGS) entry which is preliminary data.</text>
</comment>
<reference evidence="5 6" key="1">
    <citation type="submission" date="2020-08" db="EMBL/GenBank/DDBJ databases">
        <title>Cohnella phylogeny.</title>
        <authorList>
            <person name="Dunlap C."/>
        </authorList>
    </citation>
    <scope>NUCLEOTIDE SEQUENCE [LARGE SCALE GENOMIC DNA]</scope>
    <source>
        <strain evidence="5 6">DSM 103658</strain>
    </source>
</reference>
<protein>
    <recommendedName>
        <fullName evidence="4">Aminoglycoside N(3)-acetyltransferase</fullName>
        <ecNumber evidence="4">2.3.1.-</ecNumber>
    </recommendedName>
</protein>
<dbReference type="GO" id="GO:0046677">
    <property type="term" value="P:response to antibiotic"/>
    <property type="evidence" value="ECO:0007669"/>
    <property type="project" value="UniProtKB-KW"/>
</dbReference>
<gene>
    <name evidence="5" type="ORF">H4Q31_04500</name>
</gene>
<proteinExistence type="inferred from homology"/>
<dbReference type="InterPro" id="IPR003679">
    <property type="entry name" value="Amioglycoside_AcTrfase"/>
</dbReference>
<dbReference type="PANTHER" id="PTHR11104:SF0">
    <property type="entry name" value="SPBETA PROPHAGE-DERIVED AMINOGLYCOSIDE N(3')-ACETYLTRANSFERASE-LIKE PROTEIN YOKD"/>
    <property type="match status" value="1"/>
</dbReference>
<dbReference type="SUPFAM" id="SSF110710">
    <property type="entry name" value="TTHA0583/YokD-like"/>
    <property type="match status" value="1"/>
</dbReference>
<dbReference type="Pfam" id="PF02522">
    <property type="entry name" value="Antibiotic_NAT"/>
    <property type="match status" value="1"/>
</dbReference>
<evidence type="ECO:0000256" key="3">
    <source>
        <dbReference type="ARBA" id="ARBA00023315"/>
    </source>
</evidence>
<evidence type="ECO:0000313" key="5">
    <source>
        <dbReference type="EMBL" id="MBB6676585.1"/>
    </source>
</evidence>
<evidence type="ECO:0000256" key="4">
    <source>
        <dbReference type="RuleBase" id="RU365031"/>
    </source>
</evidence>
<evidence type="ECO:0000256" key="2">
    <source>
        <dbReference type="ARBA" id="ARBA00022679"/>
    </source>
</evidence>
<comment type="catalytic activity">
    <reaction evidence="4">
        <text>a 2-deoxystreptamine antibiotic + acetyl-CoA = an N(3)-acetyl-2-deoxystreptamine antibiotic + CoA + H(+)</text>
        <dbReference type="Rhea" id="RHEA:12665"/>
        <dbReference type="ChEBI" id="CHEBI:15378"/>
        <dbReference type="ChEBI" id="CHEBI:57287"/>
        <dbReference type="ChEBI" id="CHEBI:57288"/>
        <dbReference type="ChEBI" id="CHEBI:57921"/>
        <dbReference type="ChEBI" id="CHEBI:77452"/>
        <dbReference type="EC" id="2.3.1.81"/>
    </reaction>
</comment>
<dbReference type="InterPro" id="IPR028345">
    <property type="entry name" value="Antibiotic_NAT-like"/>
</dbReference>
<keyword evidence="3 4" id="KW-0012">Acyltransferase</keyword>
<dbReference type="Proteomes" id="UP000574133">
    <property type="component" value="Unassembled WGS sequence"/>
</dbReference>
<name>A0A841T990_9BACL</name>
<organism evidence="5 6">
    <name type="scientific">Cohnella lubricantis</name>
    <dbReference type="NCBI Taxonomy" id="2163172"/>
    <lineage>
        <taxon>Bacteria</taxon>
        <taxon>Bacillati</taxon>
        <taxon>Bacillota</taxon>
        <taxon>Bacilli</taxon>
        <taxon>Bacillales</taxon>
        <taxon>Paenibacillaceae</taxon>
        <taxon>Cohnella</taxon>
    </lineage>
</organism>
<evidence type="ECO:0000313" key="6">
    <source>
        <dbReference type="Proteomes" id="UP000574133"/>
    </source>
</evidence>